<reference evidence="2 3" key="1">
    <citation type="submission" date="2014-04" db="EMBL/GenBank/DDBJ databases">
        <authorList>
            <consortium name="DOE Joint Genome Institute"/>
            <person name="Kuo A."/>
            <person name="Kohler A."/>
            <person name="Nagy L.G."/>
            <person name="Floudas D."/>
            <person name="Copeland A."/>
            <person name="Barry K.W."/>
            <person name="Cichocki N."/>
            <person name="Veneault-Fourrey C."/>
            <person name="LaButti K."/>
            <person name="Lindquist E.A."/>
            <person name="Lipzen A."/>
            <person name="Lundell T."/>
            <person name="Morin E."/>
            <person name="Murat C."/>
            <person name="Sun H."/>
            <person name="Tunlid A."/>
            <person name="Henrissat B."/>
            <person name="Grigoriev I.V."/>
            <person name="Hibbett D.S."/>
            <person name="Martin F."/>
            <person name="Nordberg H.P."/>
            <person name="Cantor M.N."/>
            <person name="Hua S.X."/>
        </authorList>
    </citation>
    <scope>NUCLEOTIDE SEQUENCE [LARGE SCALE GENOMIC DNA]</scope>
    <source>
        <strain evidence="2 3">Foug A</strain>
    </source>
</reference>
<dbReference type="HOGENOM" id="CLU_041578_0_0_1"/>
<dbReference type="Proteomes" id="UP000053989">
    <property type="component" value="Unassembled WGS sequence"/>
</dbReference>
<dbReference type="STRING" id="1036808.A0A0C3A997"/>
<dbReference type="OrthoDB" id="1684102at2759"/>
<name>A0A0C3A997_9AGAM</name>
<evidence type="ECO:0000313" key="3">
    <source>
        <dbReference type="Proteomes" id="UP000053989"/>
    </source>
</evidence>
<protein>
    <recommendedName>
        <fullName evidence="4">Glycosyltransferase family 31 protein</fullName>
    </recommendedName>
</protein>
<proteinExistence type="predicted"/>
<dbReference type="InterPro" id="IPR029044">
    <property type="entry name" value="Nucleotide-diphossugar_trans"/>
</dbReference>
<sequence>MPKIGCNILTLLVSALFVQSTNTDHLSRLKSWPVVEDSTYPSRLFLPNFLYGGAANISHVPLDLNRPITAPRRPGVTAVVLNWSRLDNVVLIASMLCGELLQDTVAEVFIWNNSPQELSYKTFASTGCPKAKLRLYNSSRNLYFYARFLACTQARTPFCFFQDDDYLVLPQIIRILGYRIDESPQTVFHLLPALEHLSSRLRTVTTPTGIHTGFAWLGYGTMVSQTKVLDFVSLLRFLGLPQDELQMADNYFTILGNQVPEIWFDHGIELGGGVPFTAGQEGHERNQRHIKKACTYLDRLVSIMQDNSQLMEVHPFVKATTNIAEWFINRTPCLASLCLLETNVHLLGDQHHRGQVAADLVTIEEEYSRVVDPSAVFNYSHYSLSRAVDGSPATEFRGLFRKFNVTYV</sequence>
<evidence type="ECO:0000256" key="1">
    <source>
        <dbReference type="SAM" id="SignalP"/>
    </source>
</evidence>
<dbReference type="AlphaFoldDB" id="A0A0C3A997"/>
<dbReference type="InParanoid" id="A0A0C3A997"/>
<keyword evidence="3" id="KW-1185">Reference proteome</keyword>
<feature type="signal peptide" evidence="1">
    <location>
        <begin position="1"/>
        <end position="23"/>
    </location>
</feature>
<organism evidence="2 3">
    <name type="scientific">Scleroderma citrinum Foug A</name>
    <dbReference type="NCBI Taxonomy" id="1036808"/>
    <lineage>
        <taxon>Eukaryota</taxon>
        <taxon>Fungi</taxon>
        <taxon>Dikarya</taxon>
        <taxon>Basidiomycota</taxon>
        <taxon>Agaricomycotina</taxon>
        <taxon>Agaricomycetes</taxon>
        <taxon>Agaricomycetidae</taxon>
        <taxon>Boletales</taxon>
        <taxon>Sclerodermatineae</taxon>
        <taxon>Sclerodermataceae</taxon>
        <taxon>Scleroderma</taxon>
    </lineage>
</organism>
<accession>A0A0C3A997</accession>
<gene>
    <name evidence="2" type="ORF">SCLCIDRAFT_522759</name>
</gene>
<evidence type="ECO:0000313" key="2">
    <source>
        <dbReference type="EMBL" id="KIM70303.1"/>
    </source>
</evidence>
<reference evidence="3" key="2">
    <citation type="submission" date="2015-01" db="EMBL/GenBank/DDBJ databases">
        <title>Evolutionary Origins and Diversification of the Mycorrhizal Mutualists.</title>
        <authorList>
            <consortium name="DOE Joint Genome Institute"/>
            <consortium name="Mycorrhizal Genomics Consortium"/>
            <person name="Kohler A."/>
            <person name="Kuo A."/>
            <person name="Nagy L.G."/>
            <person name="Floudas D."/>
            <person name="Copeland A."/>
            <person name="Barry K.W."/>
            <person name="Cichocki N."/>
            <person name="Veneault-Fourrey C."/>
            <person name="LaButti K."/>
            <person name="Lindquist E.A."/>
            <person name="Lipzen A."/>
            <person name="Lundell T."/>
            <person name="Morin E."/>
            <person name="Murat C."/>
            <person name="Riley R."/>
            <person name="Ohm R."/>
            <person name="Sun H."/>
            <person name="Tunlid A."/>
            <person name="Henrissat B."/>
            <person name="Grigoriev I.V."/>
            <person name="Hibbett D.S."/>
            <person name="Martin F."/>
        </authorList>
    </citation>
    <scope>NUCLEOTIDE SEQUENCE [LARGE SCALE GENOMIC DNA]</scope>
    <source>
        <strain evidence="3">Foug A</strain>
    </source>
</reference>
<evidence type="ECO:0008006" key="4">
    <source>
        <dbReference type="Google" id="ProtNLM"/>
    </source>
</evidence>
<feature type="chain" id="PRO_5002175249" description="Glycosyltransferase family 31 protein" evidence="1">
    <location>
        <begin position="24"/>
        <end position="408"/>
    </location>
</feature>
<dbReference type="SUPFAM" id="SSF53448">
    <property type="entry name" value="Nucleotide-diphospho-sugar transferases"/>
    <property type="match status" value="1"/>
</dbReference>
<keyword evidence="1" id="KW-0732">Signal</keyword>
<dbReference type="EMBL" id="KN822005">
    <property type="protein sequence ID" value="KIM70303.1"/>
    <property type="molecule type" value="Genomic_DNA"/>
</dbReference>